<dbReference type="InterPro" id="IPR000073">
    <property type="entry name" value="AB_hydrolase_1"/>
</dbReference>
<dbReference type="PANTHER" id="PTHR43689">
    <property type="entry name" value="HYDROLASE"/>
    <property type="match status" value="1"/>
</dbReference>
<dbReference type="RefSeq" id="WP_380019399.1">
    <property type="nucleotide sequence ID" value="NZ_JBHSHD010000005.1"/>
</dbReference>
<feature type="domain" description="AB hydrolase-1" evidence="1">
    <location>
        <begin position="34"/>
        <end position="253"/>
    </location>
</feature>
<sequence length="278" mass="30654">MPAISVRDAWIRSDRGRLFARRWNPAPRNDRAAVVLLHDSLGCVETWRDFPARLASASGREVVAYDRLGFGRSDPHPDRLGFDFVHDEARTGLRCLRDQLGLERFVAFGHSVGGGMAIAAAAQSGADCIALITESAQAFVEDRTREGIRAARQAFAGTDRLERLARYHGDKAAWVLGAWIDTWLAPEFAGWNLDADLRAVRCPALVLHGDRDEYGSARHPQRIAGGVAGPADTHLLPDCGHVPHRERAEGVLDLVARWLDRLPPETDDARNRLSDSTT</sequence>
<organism evidence="2 3">
    <name type="scientific">Dokdonella ginsengisoli</name>
    <dbReference type="NCBI Taxonomy" id="363846"/>
    <lineage>
        <taxon>Bacteria</taxon>
        <taxon>Pseudomonadati</taxon>
        <taxon>Pseudomonadota</taxon>
        <taxon>Gammaproteobacteria</taxon>
        <taxon>Lysobacterales</taxon>
        <taxon>Rhodanobacteraceae</taxon>
        <taxon>Dokdonella</taxon>
    </lineage>
</organism>
<evidence type="ECO:0000313" key="3">
    <source>
        <dbReference type="Proteomes" id="UP001595886"/>
    </source>
</evidence>
<gene>
    <name evidence="2" type="ORF">ACFO6Q_04730</name>
</gene>
<name>A0ABV9QRD8_9GAMM</name>
<dbReference type="PRINTS" id="PR00111">
    <property type="entry name" value="ABHYDROLASE"/>
</dbReference>
<dbReference type="Pfam" id="PF12697">
    <property type="entry name" value="Abhydrolase_6"/>
    <property type="match status" value="1"/>
</dbReference>
<comment type="caution">
    <text evidence="2">The sequence shown here is derived from an EMBL/GenBank/DDBJ whole genome shotgun (WGS) entry which is preliminary data.</text>
</comment>
<proteinExistence type="predicted"/>
<dbReference type="Proteomes" id="UP001595886">
    <property type="component" value="Unassembled WGS sequence"/>
</dbReference>
<evidence type="ECO:0000313" key="2">
    <source>
        <dbReference type="EMBL" id="MFC4819615.1"/>
    </source>
</evidence>
<evidence type="ECO:0000259" key="1">
    <source>
        <dbReference type="Pfam" id="PF12697"/>
    </source>
</evidence>
<dbReference type="EMBL" id="JBHSHD010000005">
    <property type="protein sequence ID" value="MFC4819615.1"/>
    <property type="molecule type" value="Genomic_DNA"/>
</dbReference>
<dbReference type="Gene3D" id="3.40.50.1820">
    <property type="entry name" value="alpha/beta hydrolase"/>
    <property type="match status" value="1"/>
</dbReference>
<dbReference type="PANTHER" id="PTHR43689:SF8">
    <property type="entry name" value="ALPHA_BETA-HYDROLASES SUPERFAMILY PROTEIN"/>
    <property type="match status" value="1"/>
</dbReference>
<protein>
    <submittedName>
        <fullName evidence="2">Alpha/beta fold hydrolase</fullName>
    </submittedName>
</protein>
<keyword evidence="2" id="KW-0378">Hydrolase</keyword>
<dbReference type="SUPFAM" id="SSF53474">
    <property type="entry name" value="alpha/beta-Hydrolases"/>
    <property type="match status" value="1"/>
</dbReference>
<dbReference type="InterPro" id="IPR029058">
    <property type="entry name" value="AB_hydrolase_fold"/>
</dbReference>
<accession>A0ABV9QRD8</accession>
<dbReference type="GO" id="GO:0016787">
    <property type="term" value="F:hydrolase activity"/>
    <property type="evidence" value="ECO:0007669"/>
    <property type="project" value="UniProtKB-KW"/>
</dbReference>
<reference evidence="3" key="1">
    <citation type="journal article" date="2019" name="Int. J. Syst. Evol. Microbiol.">
        <title>The Global Catalogue of Microorganisms (GCM) 10K type strain sequencing project: providing services to taxonomists for standard genome sequencing and annotation.</title>
        <authorList>
            <consortium name="The Broad Institute Genomics Platform"/>
            <consortium name="The Broad Institute Genome Sequencing Center for Infectious Disease"/>
            <person name="Wu L."/>
            <person name="Ma J."/>
        </authorList>
    </citation>
    <scope>NUCLEOTIDE SEQUENCE [LARGE SCALE GENOMIC DNA]</scope>
    <source>
        <strain evidence="3">CCUG 30340</strain>
    </source>
</reference>
<keyword evidence="3" id="KW-1185">Reference proteome</keyword>